<organism evidence="1 2">
    <name type="scientific">Lactococcus lactis subsp. cremoris</name>
    <name type="common">Streptococcus cremoris</name>
    <dbReference type="NCBI Taxonomy" id="1359"/>
    <lineage>
        <taxon>Bacteria</taxon>
        <taxon>Bacillati</taxon>
        <taxon>Bacillota</taxon>
        <taxon>Bacilli</taxon>
        <taxon>Lactobacillales</taxon>
        <taxon>Streptococcaceae</taxon>
        <taxon>Lactococcus</taxon>
    </lineage>
</organism>
<comment type="caution">
    <text evidence="1">The sequence shown here is derived from an EMBL/GenBank/DDBJ whole genome shotgun (WGS) entry which is preliminary data.</text>
</comment>
<name>A0A166J9Q8_LACLC</name>
<gene>
    <name evidence="1" type="ORF">AB996_1679</name>
</gene>
<dbReference type="Proteomes" id="UP000076519">
    <property type="component" value="Unassembled WGS sequence"/>
</dbReference>
<proteinExistence type="predicted"/>
<evidence type="ECO:0000313" key="2">
    <source>
        <dbReference type="Proteomes" id="UP000076519"/>
    </source>
</evidence>
<evidence type="ECO:0000313" key="1">
    <source>
        <dbReference type="EMBL" id="KZK05798.1"/>
    </source>
</evidence>
<dbReference type="EMBL" id="LIYF01000027">
    <property type="protein sequence ID" value="KZK05798.1"/>
    <property type="molecule type" value="Genomic_DNA"/>
</dbReference>
<sequence length="49" mass="5751">MLFLLLTKIYLVSISASQNENSVSTDELLQVADRIFNYFIFNDKVIIFY</sequence>
<protein>
    <submittedName>
        <fullName evidence="1">Uncharacterized protein</fullName>
    </submittedName>
</protein>
<reference evidence="1 2" key="1">
    <citation type="submission" date="2015-08" db="EMBL/GenBank/DDBJ databases">
        <title>Draft Genome Sequences of 11 Lactococcus lactis subspecies cremoris strains.</title>
        <authorList>
            <person name="Wels M."/>
            <person name="Backus L."/>
            <person name="Boekhorst J."/>
            <person name="Dijkstra A."/>
            <person name="Beerthuizen M."/>
            <person name="Siezen R."/>
            <person name="Bachmann H."/>
            <person name="Van Hijum S."/>
        </authorList>
    </citation>
    <scope>NUCLEOTIDE SEQUENCE [LARGE SCALE GENOMIC DNA]</scope>
    <source>
        <strain evidence="1 2">KW10</strain>
    </source>
</reference>
<dbReference type="AlphaFoldDB" id="A0A166J9Q8"/>
<accession>A0A166J9Q8</accession>